<evidence type="ECO:0008006" key="10">
    <source>
        <dbReference type="Google" id="ProtNLM"/>
    </source>
</evidence>
<evidence type="ECO:0000256" key="3">
    <source>
        <dbReference type="ARBA" id="ARBA00022676"/>
    </source>
</evidence>
<evidence type="ECO:0000256" key="4">
    <source>
        <dbReference type="ARBA" id="ARBA00022679"/>
    </source>
</evidence>
<dbReference type="EMBL" id="OZ023709">
    <property type="protein sequence ID" value="CAK9880843.1"/>
    <property type="molecule type" value="Genomic_DNA"/>
</dbReference>
<dbReference type="Proteomes" id="UP001497522">
    <property type="component" value="Chromosome 8"/>
</dbReference>
<keyword evidence="6" id="KW-1133">Transmembrane helix</keyword>
<keyword evidence="9" id="KW-1185">Reference proteome</keyword>
<gene>
    <name evidence="8" type="ORF">CSSPJE1EN2_LOCUS22242</name>
</gene>
<evidence type="ECO:0000313" key="8">
    <source>
        <dbReference type="EMBL" id="CAK9880843.1"/>
    </source>
</evidence>
<dbReference type="PANTHER" id="PTHR21461">
    <property type="entry name" value="GLYCOSYLTRANSFERASE FAMILY 92 PROTEIN"/>
    <property type="match status" value="1"/>
</dbReference>
<protein>
    <recommendedName>
        <fullName evidence="10">Glycosyltransferase family 92 protein</fullName>
    </recommendedName>
</protein>
<dbReference type="Pfam" id="PF01697">
    <property type="entry name" value="Glyco_transf_92"/>
    <property type="match status" value="1"/>
</dbReference>
<keyword evidence="3" id="KW-0328">Glycosyltransferase</keyword>
<evidence type="ECO:0000256" key="7">
    <source>
        <dbReference type="ARBA" id="ARBA00023136"/>
    </source>
</evidence>
<comment type="subcellular location">
    <subcellularLocation>
        <location evidence="1">Membrane</location>
        <topology evidence="1">Single-pass membrane protein</topology>
    </subcellularLocation>
</comment>
<dbReference type="InterPro" id="IPR008166">
    <property type="entry name" value="Glyco_transf_92"/>
</dbReference>
<comment type="similarity">
    <text evidence="2">Belongs to the glycosyltransferase 92 family.</text>
</comment>
<evidence type="ECO:0000256" key="6">
    <source>
        <dbReference type="ARBA" id="ARBA00022989"/>
    </source>
</evidence>
<sequence length="687" mass="75978">MTMNKISARSSFGKMNGKQAPMASIAGISRLITKTPALICLLGLLVLMLVIFNSTGDLGGFRQHVRRLQVQEEEEEGLAEFTMIRSRRSSSSLPHLLPADNSLRSLKELVKEAMDKGLVIIVNATKADADQLSVDHPRGALPQWDVNAALDGPTGEILTEVIQELHNVEELQKEVAVLRAMQTHCANQTQNQDKACATRLKMLDESKTGQQHVLSAAAAAGPIFQGDHKFRPFQSSLPPLILFSSYRMSHEEFTLVTLVANSFGEKMLVQDATSGTCIWMQWDPALSSNHTPPLFSPPPAVDNQVPVQHGKKSYTFMSDPTKGGLPYDVAVIKCSFEDPAGSNGLGGHLYLKLGSGEFVPVLDEPPEAINHIQFEGPLKHSYAFCPPPILEPLNARYLKQWLMFNHYVFREGKLHYFIYHGIELDSATMSILQPLLDDGLLTLIDMSLDEGFVVGQEQYPNNHLALNDCLQRSRFFADWAFFWGFDEYLEIMPPQTLLGILESNKESPYITFGSQVWSSIYCSPPKNSMFGAIDEDWAVDRMFLHLEHPTCSDKSRSSTCVGPEGARKWAANPHKVYAGTIHYTMEPSWGGVNLDTGIARLNLYSSGDSKGPIDVGSDHVNCRIILDPEKVNASTAVDGFWWRDTSISATSQHAHDLAKASPLFSFGFPRSNTTAAEVDEGHSKNVT</sequence>
<evidence type="ECO:0000256" key="1">
    <source>
        <dbReference type="ARBA" id="ARBA00004167"/>
    </source>
</evidence>
<evidence type="ECO:0000256" key="5">
    <source>
        <dbReference type="ARBA" id="ARBA00022692"/>
    </source>
</evidence>
<keyword evidence="7" id="KW-0472">Membrane</keyword>
<reference evidence="8" key="1">
    <citation type="submission" date="2024-03" db="EMBL/GenBank/DDBJ databases">
        <authorList>
            <consortium name="ELIXIR-Norway"/>
            <consortium name="Elixir Norway"/>
        </authorList>
    </citation>
    <scope>NUCLEOTIDE SEQUENCE</scope>
</reference>
<evidence type="ECO:0000313" key="9">
    <source>
        <dbReference type="Proteomes" id="UP001497522"/>
    </source>
</evidence>
<evidence type="ECO:0000256" key="2">
    <source>
        <dbReference type="ARBA" id="ARBA00007647"/>
    </source>
</evidence>
<keyword evidence="5" id="KW-0812">Transmembrane</keyword>
<dbReference type="PANTHER" id="PTHR21461:SF86">
    <property type="entry name" value="GLYCOSYLTRANSFERASE FAMILY 92 PROTEIN"/>
    <property type="match status" value="1"/>
</dbReference>
<organism evidence="8 9">
    <name type="scientific">Sphagnum jensenii</name>
    <dbReference type="NCBI Taxonomy" id="128206"/>
    <lineage>
        <taxon>Eukaryota</taxon>
        <taxon>Viridiplantae</taxon>
        <taxon>Streptophyta</taxon>
        <taxon>Embryophyta</taxon>
        <taxon>Bryophyta</taxon>
        <taxon>Sphagnophytina</taxon>
        <taxon>Sphagnopsida</taxon>
        <taxon>Sphagnales</taxon>
        <taxon>Sphagnaceae</taxon>
        <taxon>Sphagnum</taxon>
    </lineage>
</organism>
<keyword evidence="4" id="KW-0808">Transferase</keyword>
<proteinExistence type="inferred from homology"/>
<accession>A0ABP1BWM2</accession>
<name>A0ABP1BWM2_9BRYO</name>